<dbReference type="PANTHER" id="PTHR31197">
    <property type="entry name" value="OS01G0612600 PROTEIN"/>
    <property type="match status" value="1"/>
</dbReference>
<evidence type="ECO:0000313" key="2">
    <source>
        <dbReference type="EMBL" id="MQM06563.1"/>
    </source>
</evidence>
<feature type="compositionally biased region" description="Basic residues" evidence="1">
    <location>
        <begin position="30"/>
        <end position="39"/>
    </location>
</feature>
<evidence type="ECO:0000313" key="3">
    <source>
        <dbReference type="Proteomes" id="UP000652761"/>
    </source>
</evidence>
<organism evidence="2 3">
    <name type="scientific">Colocasia esculenta</name>
    <name type="common">Wild taro</name>
    <name type="synonym">Arum esculentum</name>
    <dbReference type="NCBI Taxonomy" id="4460"/>
    <lineage>
        <taxon>Eukaryota</taxon>
        <taxon>Viridiplantae</taxon>
        <taxon>Streptophyta</taxon>
        <taxon>Embryophyta</taxon>
        <taxon>Tracheophyta</taxon>
        <taxon>Spermatophyta</taxon>
        <taxon>Magnoliopsida</taxon>
        <taxon>Liliopsida</taxon>
        <taxon>Araceae</taxon>
        <taxon>Aroideae</taxon>
        <taxon>Colocasieae</taxon>
        <taxon>Colocasia</taxon>
    </lineage>
</organism>
<feature type="region of interest" description="Disordered" evidence="1">
    <location>
        <begin position="164"/>
        <end position="183"/>
    </location>
</feature>
<dbReference type="PANTHER" id="PTHR31197:SF2">
    <property type="entry name" value="C2H2-TYPE DOMAIN-CONTAINING PROTEIN"/>
    <property type="match status" value="1"/>
</dbReference>
<protein>
    <submittedName>
        <fullName evidence="2">Uncharacterized protein</fullName>
    </submittedName>
</protein>
<dbReference type="Pfam" id="PF07800">
    <property type="entry name" value="DUF1644"/>
    <property type="match status" value="1"/>
</dbReference>
<name>A0A843W6A6_COLES</name>
<dbReference type="Proteomes" id="UP000652761">
    <property type="component" value="Unassembled WGS sequence"/>
</dbReference>
<accession>A0A843W6A6</accession>
<dbReference type="EMBL" id="NMUH01003658">
    <property type="protein sequence ID" value="MQM06563.1"/>
    <property type="molecule type" value="Genomic_DNA"/>
</dbReference>
<reference evidence="2" key="1">
    <citation type="submission" date="2017-07" db="EMBL/GenBank/DDBJ databases">
        <title>Taro Niue Genome Assembly and Annotation.</title>
        <authorList>
            <person name="Atibalentja N."/>
            <person name="Keating K."/>
            <person name="Fields C.J."/>
        </authorList>
    </citation>
    <scope>NUCLEOTIDE SEQUENCE</scope>
    <source>
        <strain evidence="2">Niue_2</strain>
        <tissue evidence="2">Leaf</tissue>
    </source>
</reference>
<comment type="caution">
    <text evidence="2">The sequence shown here is derived from an EMBL/GenBank/DDBJ whole genome shotgun (WGS) entry which is preliminary data.</text>
</comment>
<keyword evidence="3" id="KW-1185">Reference proteome</keyword>
<feature type="region of interest" description="Disordered" evidence="1">
    <location>
        <begin position="27"/>
        <end position="47"/>
    </location>
</feature>
<dbReference type="OrthoDB" id="1921166at2759"/>
<evidence type="ECO:0000256" key="1">
    <source>
        <dbReference type="SAM" id="MobiDB-lite"/>
    </source>
</evidence>
<proteinExistence type="predicted"/>
<gene>
    <name evidence="2" type="ORF">Taro_039383</name>
</gene>
<sequence>MLFGRESGSILVKGTCLFSGWTNGVGTSHRSSRHGHRPLGFHTPEPIFGRHRIREDLTGTHVAHDVQESSSGISRGIFEAVEETHSQEAEMSLETEGQERMDLQDFDGESSTSEQNRTLRCPLCRGAILGYRIDGEVRQYLDQKPRSCSRESCTFSGNYTDLRRHARRSHPTTRPADVNPSKRQAWRRLEREQEIGDVISAVQSTSPGAIVIGDYAIDSGDGLLNDHENNVPRNGSRSWSNTLLLLQMFHEPRNLARPLRTRRRPGNRNMWDVDALAPEDDENNNQLLDSNEVPAPQRRRRITRSRTFDDSRMNAYKPSNKFQMKKNKKVTSSDHLSTAKKSHVDR</sequence>
<dbReference type="InterPro" id="IPR012866">
    <property type="entry name" value="DUF1644"/>
</dbReference>
<dbReference type="AlphaFoldDB" id="A0A843W6A6"/>
<feature type="region of interest" description="Disordered" evidence="1">
    <location>
        <begin position="276"/>
        <end position="346"/>
    </location>
</feature>